<dbReference type="EMBL" id="JADBJN010000001">
    <property type="protein sequence ID" value="KAG5682280.1"/>
    <property type="molecule type" value="Genomic_DNA"/>
</dbReference>
<reference evidence="2" key="1">
    <citation type="submission" date="2021-03" db="EMBL/GenBank/DDBJ databases">
        <title>Chromosome level genome of the anhydrobiotic midge Polypedilum vanderplanki.</title>
        <authorList>
            <person name="Yoshida Y."/>
            <person name="Kikawada T."/>
            <person name="Gusev O."/>
        </authorList>
    </citation>
    <scope>NUCLEOTIDE SEQUENCE</scope>
    <source>
        <strain evidence="2">NIAS01</strain>
        <tissue evidence="2">Whole body or cell culture</tissue>
    </source>
</reference>
<feature type="region of interest" description="Disordered" evidence="1">
    <location>
        <begin position="1303"/>
        <end position="1473"/>
    </location>
</feature>
<dbReference type="OrthoDB" id="7743577at2759"/>
<feature type="region of interest" description="Disordered" evidence="1">
    <location>
        <begin position="1254"/>
        <end position="1290"/>
    </location>
</feature>
<feature type="region of interest" description="Disordered" evidence="1">
    <location>
        <begin position="1191"/>
        <end position="1224"/>
    </location>
</feature>
<feature type="region of interest" description="Disordered" evidence="1">
    <location>
        <begin position="258"/>
        <end position="291"/>
    </location>
</feature>
<feature type="compositionally biased region" description="Low complexity" evidence="1">
    <location>
        <begin position="991"/>
        <end position="1012"/>
    </location>
</feature>
<feature type="region of interest" description="Disordered" evidence="1">
    <location>
        <begin position="160"/>
        <end position="183"/>
    </location>
</feature>
<feature type="compositionally biased region" description="Polar residues" evidence="1">
    <location>
        <begin position="1017"/>
        <end position="1037"/>
    </location>
</feature>
<feature type="compositionally biased region" description="Polar residues" evidence="1">
    <location>
        <begin position="1210"/>
        <end position="1223"/>
    </location>
</feature>
<feature type="region of interest" description="Disordered" evidence="1">
    <location>
        <begin position="403"/>
        <end position="451"/>
    </location>
</feature>
<name>A0A9J6CK34_POLVA</name>
<dbReference type="Proteomes" id="UP001107558">
    <property type="component" value="Chromosome 1"/>
</dbReference>
<feature type="region of interest" description="Disordered" evidence="1">
    <location>
        <begin position="928"/>
        <end position="1039"/>
    </location>
</feature>
<feature type="region of interest" description="Disordered" evidence="1">
    <location>
        <begin position="1913"/>
        <end position="1998"/>
    </location>
</feature>
<feature type="compositionally biased region" description="Acidic residues" evidence="1">
    <location>
        <begin position="1312"/>
        <end position="1323"/>
    </location>
</feature>
<keyword evidence="3" id="KW-1185">Reference proteome</keyword>
<feature type="region of interest" description="Disordered" evidence="1">
    <location>
        <begin position="748"/>
        <end position="780"/>
    </location>
</feature>
<evidence type="ECO:0000313" key="2">
    <source>
        <dbReference type="EMBL" id="KAG5682280.1"/>
    </source>
</evidence>
<feature type="compositionally biased region" description="Basic and acidic residues" evidence="1">
    <location>
        <begin position="1967"/>
        <end position="1992"/>
    </location>
</feature>
<organism evidence="2 3">
    <name type="scientific">Polypedilum vanderplanki</name>
    <name type="common">Sleeping chironomid midge</name>
    <dbReference type="NCBI Taxonomy" id="319348"/>
    <lineage>
        <taxon>Eukaryota</taxon>
        <taxon>Metazoa</taxon>
        <taxon>Ecdysozoa</taxon>
        <taxon>Arthropoda</taxon>
        <taxon>Hexapoda</taxon>
        <taxon>Insecta</taxon>
        <taxon>Pterygota</taxon>
        <taxon>Neoptera</taxon>
        <taxon>Endopterygota</taxon>
        <taxon>Diptera</taxon>
        <taxon>Nematocera</taxon>
        <taxon>Chironomoidea</taxon>
        <taxon>Chironomidae</taxon>
        <taxon>Chironominae</taxon>
        <taxon>Polypedilum</taxon>
        <taxon>Polypedilum</taxon>
    </lineage>
</organism>
<gene>
    <name evidence="2" type="ORF">PVAND_011643</name>
</gene>
<feature type="compositionally biased region" description="Low complexity" evidence="1">
    <location>
        <begin position="1194"/>
        <end position="1205"/>
    </location>
</feature>
<accession>A0A9J6CK34</accession>
<comment type="caution">
    <text evidence="2">The sequence shown here is derived from an EMBL/GenBank/DDBJ whole genome shotgun (WGS) entry which is preliminary data.</text>
</comment>
<feature type="compositionally biased region" description="Low complexity" evidence="1">
    <location>
        <begin position="1409"/>
        <end position="1431"/>
    </location>
</feature>
<feature type="compositionally biased region" description="Polar residues" evidence="1">
    <location>
        <begin position="171"/>
        <end position="182"/>
    </location>
</feature>
<feature type="compositionally biased region" description="Polar residues" evidence="1">
    <location>
        <begin position="1342"/>
        <end position="1358"/>
    </location>
</feature>
<feature type="compositionally biased region" description="Polar residues" evidence="1">
    <location>
        <begin position="258"/>
        <end position="287"/>
    </location>
</feature>
<feature type="compositionally biased region" description="Polar residues" evidence="1">
    <location>
        <begin position="1434"/>
        <end position="1448"/>
    </location>
</feature>
<feature type="compositionally biased region" description="Low complexity" evidence="1">
    <location>
        <begin position="1270"/>
        <end position="1280"/>
    </location>
</feature>
<protein>
    <submittedName>
        <fullName evidence="2">Uncharacterized protein</fullName>
    </submittedName>
</protein>
<feature type="compositionally biased region" description="Low complexity" evidence="1">
    <location>
        <begin position="441"/>
        <end position="451"/>
    </location>
</feature>
<feature type="region of interest" description="Disordered" evidence="1">
    <location>
        <begin position="1786"/>
        <end position="1809"/>
    </location>
</feature>
<feature type="compositionally biased region" description="Low complexity" evidence="1">
    <location>
        <begin position="1950"/>
        <end position="1966"/>
    </location>
</feature>
<sequence length="2219" mass="249098">MNNDQNDTCFTGSSLSGIYKNIFKSQTPVCMFYFSHPFGISTPSSANNRCEKESESKKAKKKSRYKTTTYLVTEIQKNNSDGSQDECDDKKTTSTIDRELLPWPKSFLLPPFVQMIEKKHGKKLPDFDAILKQVRKQAWNTPKSHHSFWSRGSSISSDDFSSLASPDSLNDKPSSTSFTSNKAKLRRKLKNSQILLQQQQRIMESNNGVVDGKENAGNGHGKAQTFLKRRYSVPEIIMRKYSLAHQKSCEESTSVYSSDTITKRNGQSTTAINNKPIQSQTPPSRTASPIKYFIPLSPQSNNVSSSSSNGHPTFGSGCLSFHSSSEISMRKQTLLRRMWSREFQHSKYSGSLSPPLRKATHHSTQSRLKKFNTLPEFISTSCEKCKELGVISRDNFDEDLCENKEDKSQQTDFDNRTTTTVTNEEKEEEEEREKSKESDSHQLSSASSNASTIIQSTVNNNASQTSEIKNSSVVTDSNGNNIIICMTALQNQQSNESNTVGDSEEMLQIEIDSNNNNATNIETINTTTTIKSSIDIGRNGDKYLKKQFSTQLEDEGYHPSEEIPSVTYHRLREERLNETEIDQYISQMLIDNLNNVIKTVNENLQANGERNLVKIDYAPPSSEVVESVLYNANDNKLRNQHEIAIQMRNAKNGDNGKNRNSNESVSLADYIAVERDTYENSDVNSQRFNQRHYFSTYVDSKSVSEHSTSTELSSDHQITAIINTGTSYPHNLNRPESILVPRVIGPKTESMEVNPSSSSAQEDDEFDGVPDSDDEDLSDVDSLDDVVTIKAKKLSELAHQQHKKAQALFRQTHLKGQAFFVPIVDTEQPIDEHIVVADTMPEKLKERLVLRQRRRDLKKQSEMKMKQWRMQAFIERKMEQMNVVNDYLADLSNSGGAFKIIGMSSKQIPIETNAYKKSNIGGSGWVPKQRVQAQAPSGESTSEKSSSKSKKLRNDIGMLESYKIDARGNMQIQAPKSEKEKPNRPKNKRTSYTSTNDSKRSSSSKTKLKTPSEIISRKSNPSSKRVMSNIPTSSASSVEAIDARRRQIMKDVQQMSVYKNDLTPDPDSGPKRKMWKTEIQEGDKHIEILEIVECVDGHMLAQQAPETNNNNNNSLNHLFTSSPSINTQNHHKNNHIPSSSHHPMYINKTFSVKTSGFDDTGRHMYASKIPVPVYHRQQLRHRQHPFMHYELRDTSPTSNNQSSSTDAEESLTSAGSSINNPPSSKVDRMIANLLMEALKNPEDLGIEFMNSSPNVRHVKRRSQSPGPGADSSSTGYYTGDSSRRSASNSAGKYHHRFEVIPEEKSSFSVDSSNDDFIEDEEEENLKTEKLNTINNDWKSKKNLQNNDIKTRNSTPQKQESNENIVVEKEEEKENVEGKEEEKSKTIRLSPNKRSPNKIITNSSVNNNLKTSPPKISNKSPKSSPAKSPMRSVKSIKSTSGTENSSANPSPEKKRQHNLSANVSESGRNKDSTVTKSFMMFTNSNENENENGNAMTYEKNLTEEETPSTAQKSEEHNHFAGNNLIHQFMSHKNSSSSSPSFSNIKANCNNHYHYHLYQYQTNHCCFNLLDHSKSSSTVTTAASPHDNYHLNCCSHALSNESSCPLGVIDITSNSSPLQKNKENEHLKIAETGIGSSGSVKFDLNKPTLNSGGSEFPSTVFNKLNDCQSITATPSSYTATTRGNTADEKIIEIELTNEILKKPQEDNDDCSCTKKYLPYKINEKNVWQMYETSDCKYIQSKHEIDEIFQPPLSGDSTVASENCNLLHSRSNFSNQIICHGINHETNHNENTPRSSHSVNINSQASPKTFNSTGESFYMPTFNIKPMNVNNECRCGEDNQNVDNNNENENEESITKTVVNDGDNESVIISNQSPSLSTCDLFSNNKQMGKLLNRPKAINNISREQVKPVEKEIQKEITKNGNTNSFKTLPKPIRLPSPVPKQQQQSKRNSYDENSNSSNESSSSSSSAESKYEIPKHSKVSDSEKQKNVKEKAKLNQENSLIKQENNTTIIPNIHQGWSVTVAGTHPDLAPDVEMKICFPKSKTMSQSASVGPSVTSCEIQKPESEMFYYKNNELIPASVANQNSNPIQYESKPPYYNHRRSLSLARIDSGLSGMAKTKSYNLPNLHMPRSTARNFKQVECTTISASKTIIPSRRSLSLDVGNRRLSCDSRSQPSPFTPSEMLSVVGSEIKKTLKPKVKTMSERDLTKRHLNCFTRSNGHIF</sequence>
<feature type="compositionally biased region" description="Basic and acidic residues" evidence="1">
    <location>
        <begin position="1365"/>
        <end position="1384"/>
    </location>
</feature>
<evidence type="ECO:0000256" key="1">
    <source>
        <dbReference type="SAM" id="MobiDB-lite"/>
    </source>
</evidence>
<feature type="compositionally biased region" description="Polar residues" evidence="1">
    <location>
        <begin position="751"/>
        <end position="760"/>
    </location>
</feature>
<evidence type="ECO:0000313" key="3">
    <source>
        <dbReference type="Proteomes" id="UP001107558"/>
    </source>
</evidence>
<proteinExistence type="predicted"/>
<feature type="compositionally biased region" description="Acidic residues" evidence="1">
    <location>
        <begin position="761"/>
        <end position="780"/>
    </location>
</feature>
<feature type="compositionally biased region" description="Basic and acidic residues" evidence="1">
    <location>
        <begin position="403"/>
        <end position="415"/>
    </location>
</feature>
<feature type="compositionally biased region" description="Polar residues" evidence="1">
    <location>
        <begin position="1386"/>
        <end position="1408"/>
    </location>
</feature>